<evidence type="ECO:0000313" key="1">
    <source>
        <dbReference type="EMBL" id="KAL0940996.1"/>
    </source>
</evidence>
<reference evidence="1 2" key="1">
    <citation type="journal article" date="2020" name="Phytopathology">
        <title>Genome Sequence Resources of Colletotrichum truncatum, C. plurivorum, C. musicola, and C. sojae: Four Species Pathogenic to Soybean (Glycine max).</title>
        <authorList>
            <person name="Rogerio F."/>
            <person name="Boufleur T.R."/>
            <person name="Ciampi-Guillardi M."/>
            <person name="Sukno S.A."/>
            <person name="Thon M.R."/>
            <person name="Massola Junior N.S."/>
            <person name="Baroncelli R."/>
        </authorList>
    </citation>
    <scope>NUCLEOTIDE SEQUENCE [LARGE SCALE GENOMIC DNA]</scope>
    <source>
        <strain evidence="1 2">CMES1059</strain>
    </source>
</reference>
<evidence type="ECO:0000313" key="2">
    <source>
        <dbReference type="Proteomes" id="UP000805649"/>
    </source>
</evidence>
<organism evidence="1 2">
    <name type="scientific">Colletotrichum truncatum</name>
    <name type="common">Anthracnose fungus</name>
    <name type="synonym">Colletotrichum capsici</name>
    <dbReference type="NCBI Taxonomy" id="5467"/>
    <lineage>
        <taxon>Eukaryota</taxon>
        <taxon>Fungi</taxon>
        <taxon>Dikarya</taxon>
        <taxon>Ascomycota</taxon>
        <taxon>Pezizomycotina</taxon>
        <taxon>Sordariomycetes</taxon>
        <taxon>Hypocreomycetidae</taxon>
        <taxon>Glomerellales</taxon>
        <taxon>Glomerellaceae</taxon>
        <taxon>Colletotrichum</taxon>
        <taxon>Colletotrichum truncatum species complex</taxon>
    </lineage>
</organism>
<dbReference type="Proteomes" id="UP000805649">
    <property type="component" value="Unassembled WGS sequence"/>
</dbReference>
<gene>
    <name evidence="1" type="ORF">CTRU02_203759</name>
</gene>
<sequence length="136" mass="14749">MTDSACMSVGALVRCLAIPVLPLKHLFVGESQVYSILSAACRGGFGKRGKVREKPLYAITRPPATPLSPLPGPSTFQVFSHPSTTIFRHPTHPHCITHQPLMGAMLLQPCLHITPPPRMSLPPGRKKKGPRCQSLP</sequence>
<accession>A0ACC3ZA73</accession>
<keyword evidence="2" id="KW-1185">Reference proteome</keyword>
<protein>
    <submittedName>
        <fullName evidence="1">Uncharacterized protein</fullName>
    </submittedName>
</protein>
<comment type="caution">
    <text evidence="1">The sequence shown here is derived from an EMBL/GenBank/DDBJ whole genome shotgun (WGS) entry which is preliminary data.</text>
</comment>
<proteinExistence type="predicted"/>
<dbReference type="EMBL" id="VUJX02000002">
    <property type="protein sequence ID" value="KAL0940996.1"/>
    <property type="molecule type" value="Genomic_DNA"/>
</dbReference>
<name>A0ACC3ZA73_COLTU</name>